<feature type="signal peptide" evidence="2">
    <location>
        <begin position="1"/>
        <end position="23"/>
    </location>
</feature>
<dbReference type="RefSeq" id="WP_205049571.1">
    <property type="nucleotide sequence ID" value="NZ_JACJKX010000002.1"/>
</dbReference>
<protein>
    <submittedName>
        <fullName evidence="3">Uncharacterized protein</fullName>
    </submittedName>
</protein>
<feature type="region of interest" description="Disordered" evidence="1">
    <location>
        <begin position="177"/>
        <end position="196"/>
    </location>
</feature>
<keyword evidence="2" id="KW-0732">Signal</keyword>
<feature type="compositionally biased region" description="Pro residues" evidence="1">
    <location>
        <begin position="181"/>
        <end position="196"/>
    </location>
</feature>
<evidence type="ECO:0000313" key="3">
    <source>
        <dbReference type="EMBL" id="MBM6927968.1"/>
    </source>
</evidence>
<gene>
    <name evidence="3" type="ORF">H5985_01575</name>
</gene>
<comment type="caution">
    <text evidence="3">The sequence shown here is derived from an EMBL/GenBank/DDBJ whole genome shotgun (WGS) entry which is preliminary data.</text>
</comment>
<dbReference type="EMBL" id="JACJKX010000002">
    <property type="protein sequence ID" value="MBM6927968.1"/>
    <property type="molecule type" value="Genomic_DNA"/>
</dbReference>
<feature type="chain" id="PRO_5046188201" evidence="2">
    <location>
        <begin position="24"/>
        <end position="196"/>
    </location>
</feature>
<keyword evidence="4" id="KW-1185">Reference proteome</keyword>
<dbReference type="Proteomes" id="UP000777002">
    <property type="component" value="Unassembled WGS sequence"/>
</dbReference>
<evidence type="ECO:0000256" key="1">
    <source>
        <dbReference type="SAM" id="MobiDB-lite"/>
    </source>
</evidence>
<evidence type="ECO:0000256" key="2">
    <source>
        <dbReference type="SAM" id="SignalP"/>
    </source>
</evidence>
<proteinExistence type="predicted"/>
<reference evidence="3 4" key="1">
    <citation type="journal article" date="2021" name="Sci. Rep.">
        <title>The distribution of antibiotic resistance genes in chicken gut microbiota commensals.</title>
        <authorList>
            <person name="Juricova H."/>
            <person name="Matiasovicova J."/>
            <person name="Kubasova T."/>
            <person name="Cejkova D."/>
            <person name="Rychlik I."/>
        </authorList>
    </citation>
    <scope>NUCLEOTIDE SEQUENCE [LARGE SCALE GENOMIC DNA]</scope>
    <source>
        <strain evidence="3 4">An562</strain>
    </source>
</reference>
<accession>A0ABS2GQ51</accession>
<name>A0ABS2GQ51_9BURK</name>
<evidence type="ECO:0000313" key="4">
    <source>
        <dbReference type="Proteomes" id="UP000777002"/>
    </source>
</evidence>
<sequence>MTKKTLLIAAVASVGFIPLASFAWHGAPCWGAGAPGWHHYDEGPHCMMRGDAPRFGPHHRARAQAPYGLGVRTFGMDRAEAEHFMTEVGSVLEIKSNEQKAWQQMQKAYADLAQTRYDRWKTGEAPQNRQERLQARSAFMSAHAQAFDGYVKARAELQKVFGQEKMHEFDYIVNTGSLLEPPAPRAQPRPPRGPRL</sequence>
<organism evidence="3 4">
    <name type="scientific">Parasutterella secunda</name>
    <dbReference type="NCBI Taxonomy" id="626947"/>
    <lineage>
        <taxon>Bacteria</taxon>
        <taxon>Pseudomonadati</taxon>
        <taxon>Pseudomonadota</taxon>
        <taxon>Betaproteobacteria</taxon>
        <taxon>Burkholderiales</taxon>
        <taxon>Sutterellaceae</taxon>
        <taxon>Parasutterella</taxon>
    </lineage>
</organism>